<name>A0A9D6V6F8_9BACT</name>
<evidence type="ECO:0000259" key="2">
    <source>
        <dbReference type="Pfam" id="PF00326"/>
    </source>
</evidence>
<dbReference type="Proteomes" id="UP000807825">
    <property type="component" value="Unassembled WGS sequence"/>
</dbReference>
<dbReference type="PANTHER" id="PTHR22946:SF9">
    <property type="entry name" value="POLYKETIDE TRANSFERASE AF380"/>
    <property type="match status" value="1"/>
</dbReference>
<dbReference type="InterPro" id="IPR050261">
    <property type="entry name" value="FrsA_esterase"/>
</dbReference>
<dbReference type="GO" id="GO:0052689">
    <property type="term" value="F:carboxylic ester hydrolase activity"/>
    <property type="evidence" value="ECO:0007669"/>
    <property type="project" value="UniProtKB-ARBA"/>
</dbReference>
<dbReference type="AlphaFoldDB" id="A0A9D6V6F8"/>
<accession>A0A9D6V6F8</accession>
<dbReference type="GO" id="GO:0008236">
    <property type="term" value="F:serine-type peptidase activity"/>
    <property type="evidence" value="ECO:0007669"/>
    <property type="project" value="InterPro"/>
</dbReference>
<proteinExistence type="predicted"/>
<feature type="domain" description="Peptidase S9 prolyl oligopeptidase catalytic" evidence="2">
    <location>
        <begin position="93"/>
        <end position="270"/>
    </location>
</feature>
<reference evidence="3" key="1">
    <citation type="submission" date="2020-07" db="EMBL/GenBank/DDBJ databases">
        <title>Huge and variable diversity of episymbiotic CPR bacteria and DPANN archaea in groundwater ecosystems.</title>
        <authorList>
            <person name="He C.Y."/>
            <person name="Keren R."/>
            <person name="Whittaker M."/>
            <person name="Farag I.F."/>
            <person name="Doudna J."/>
            <person name="Cate J.H.D."/>
            <person name="Banfield J.F."/>
        </authorList>
    </citation>
    <scope>NUCLEOTIDE SEQUENCE</scope>
    <source>
        <strain evidence="3">NC_groundwater_1664_Pr3_B-0.1um_52_9</strain>
    </source>
</reference>
<protein>
    <submittedName>
        <fullName evidence="3">Alpha/beta fold hydrolase</fullName>
    </submittedName>
</protein>
<dbReference type="SUPFAM" id="SSF53474">
    <property type="entry name" value="alpha/beta-Hydrolases"/>
    <property type="match status" value="1"/>
</dbReference>
<dbReference type="PANTHER" id="PTHR22946">
    <property type="entry name" value="DIENELACTONE HYDROLASE DOMAIN-CONTAINING PROTEIN-RELATED"/>
    <property type="match status" value="1"/>
</dbReference>
<evidence type="ECO:0000256" key="1">
    <source>
        <dbReference type="ARBA" id="ARBA00022801"/>
    </source>
</evidence>
<comment type="caution">
    <text evidence="3">The sequence shown here is derived from an EMBL/GenBank/DDBJ whole genome shotgun (WGS) entry which is preliminary data.</text>
</comment>
<dbReference type="GO" id="GO:0006508">
    <property type="term" value="P:proteolysis"/>
    <property type="evidence" value="ECO:0007669"/>
    <property type="project" value="InterPro"/>
</dbReference>
<organism evidence="3 4">
    <name type="scientific">Desulfomonile tiedjei</name>
    <dbReference type="NCBI Taxonomy" id="2358"/>
    <lineage>
        <taxon>Bacteria</taxon>
        <taxon>Pseudomonadati</taxon>
        <taxon>Thermodesulfobacteriota</taxon>
        <taxon>Desulfomonilia</taxon>
        <taxon>Desulfomonilales</taxon>
        <taxon>Desulfomonilaceae</taxon>
        <taxon>Desulfomonile</taxon>
    </lineage>
</organism>
<gene>
    <name evidence="3" type="ORF">HY912_10630</name>
</gene>
<sequence length="291" mass="32413">MESNLIWTLFKKLLDALRIREPVSRSEIASPEKRSAKAFSLISDGITIRGRVLFPSEHPSRLYPTVIICHGIPGSGTARPKDDPGYEALARELTSQGMAAVIFNFRGCGESGGNFDMTGWTRDLDAVLDLVLNTPHVDPTRVMVLGFSGGGAAAIRVSAENDKIFSLAVVGTPADFSIFQKEPQQIVDDFKERGIIRDADFPKHLDRWISGFVEIEPKRWIGHFRGKHILIIHGDADELIPLDQAYELKERAPEGISELVIIPGGVHRLRLDPRCIEILKSWFLKVLGWKP</sequence>
<dbReference type="Pfam" id="PF00326">
    <property type="entry name" value="Peptidase_S9"/>
    <property type="match status" value="1"/>
</dbReference>
<dbReference type="InterPro" id="IPR029058">
    <property type="entry name" value="AB_hydrolase_fold"/>
</dbReference>
<dbReference type="Gene3D" id="3.40.50.1820">
    <property type="entry name" value="alpha/beta hydrolase"/>
    <property type="match status" value="1"/>
</dbReference>
<evidence type="ECO:0000313" key="3">
    <source>
        <dbReference type="EMBL" id="MBI5249937.1"/>
    </source>
</evidence>
<keyword evidence="1 3" id="KW-0378">Hydrolase</keyword>
<evidence type="ECO:0000313" key="4">
    <source>
        <dbReference type="Proteomes" id="UP000807825"/>
    </source>
</evidence>
<dbReference type="InterPro" id="IPR001375">
    <property type="entry name" value="Peptidase_S9_cat"/>
</dbReference>
<dbReference type="EMBL" id="JACRDE010000286">
    <property type="protein sequence ID" value="MBI5249937.1"/>
    <property type="molecule type" value="Genomic_DNA"/>
</dbReference>